<dbReference type="Proteomes" id="UP001515943">
    <property type="component" value="Unassembled WGS sequence"/>
</dbReference>
<dbReference type="EMBL" id="VSRL01000052">
    <property type="protein sequence ID" value="NKE58351.1"/>
    <property type="molecule type" value="Genomic_DNA"/>
</dbReference>
<reference evidence="1 2" key="1">
    <citation type="submission" date="2019-08" db="EMBL/GenBank/DDBJ databases">
        <title>Lentzea from Indian Himalayas.</title>
        <authorList>
            <person name="Mandal S."/>
            <person name="Mallick Gupta A."/>
            <person name="Maiti P.K."/>
            <person name="Sarkar J."/>
            <person name="Mandal S."/>
        </authorList>
    </citation>
    <scope>NUCLEOTIDE SEQUENCE [LARGE SCALE GENOMIC DNA]</scope>
    <source>
        <strain evidence="1 2">PSKA42</strain>
    </source>
</reference>
<evidence type="ECO:0000313" key="1">
    <source>
        <dbReference type="EMBL" id="NKE58351.1"/>
    </source>
</evidence>
<keyword evidence="2" id="KW-1185">Reference proteome</keyword>
<gene>
    <name evidence="1" type="ORF">FXN61_16575</name>
</gene>
<sequence>MGSGYFQWQWQSGTGDGSNQPIIYGHRLPTAEEMKRGPICCRVVACWLAGEGRQCCWARL</sequence>
<protein>
    <submittedName>
        <fullName evidence="1">Uncharacterized protein</fullName>
    </submittedName>
</protein>
<proteinExistence type="predicted"/>
<dbReference type="RefSeq" id="WP_167974991.1">
    <property type="nucleotide sequence ID" value="NZ_VSRL01000052.1"/>
</dbReference>
<evidence type="ECO:0000313" key="2">
    <source>
        <dbReference type="Proteomes" id="UP001515943"/>
    </source>
</evidence>
<organism evidence="1 2">
    <name type="scientific">Lentzea indica</name>
    <dbReference type="NCBI Taxonomy" id="2604800"/>
    <lineage>
        <taxon>Bacteria</taxon>
        <taxon>Bacillati</taxon>
        <taxon>Actinomycetota</taxon>
        <taxon>Actinomycetes</taxon>
        <taxon>Pseudonocardiales</taxon>
        <taxon>Pseudonocardiaceae</taxon>
        <taxon>Lentzea</taxon>
    </lineage>
</organism>
<accession>A0ABX1FI89</accession>
<name>A0ABX1FI89_9PSEU</name>
<comment type="caution">
    <text evidence="1">The sequence shown here is derived from an EMBL/GenBank/DDBJ whole genome shotgun (WGS) entry which is preliminary data.</text>
</comment>